<dbReference type="PANTHER" id="PTHR43378">
    <property type="entry name" value="UDP-3-O-ACYLGLUCOSAMINE N-ACYLTRANSFERASE"/>
    <property type="match status" value="1"/>
</dbReference>
<dbReference type="GO" id="GO:0016020">
    <property type="term" value="C:membrane"/>
    <property type="evidence" value="ECO:0007669"/>
    <property type="project" value="GOC"/>
</dbReference>
<name>Q07NI4_RHOP5</name>
<feature type="active site" description="Proton acceptor" evidence="7">
    <location>
        <position position="256"/>
    </location>
</feature>
<evidence type="ECO:0000256" key="2">
    <source>
        <dbReference type="ARBA" id="ARBA00022556"/>
    </source>
</evidence>
<keyword evidence="4 7" id="KW-0677">Repeat</keyword>
<keyword evidence="3 7" id="KW-0808">Transferase</keyword>
<dbReference type="AlphaFoldDB" id="Q07NI4"/>
<evidence type="ECO:0000256" key="3">
    <source>
        <dbReference type="ARBA" id="ARBA00022679"/>
    </source>
</evidence>
<dbReference type="InterPro" id="IPR018357">
    <property type="entry name" value="Hexapep_transf_CS"/>
</dbReference>
<keyword evidence="2 7" id="KW-0441">Lipid A biosynthesis</keyword>
<dbReference type="UniPathway" id="UPA00973"/>
<accession>Q07NI4</accession>
<dbReference type="STRING" id="316055.RPE_2562"/>
<dbReference type="InterPro" id="IPR020573">
    <property type="entry name" value="UDP_GlcNAc_AcTrfase_non-rep"/>
</dbReference>
<comment type="function">
    <text evidence="7">Catalyzes the N-acylation of UDP-3-O-acylglucosamine using 3-hydroxyacyl-ACP as the acyl donor. Is involved in the biosynthesis of lipid A, a phosphorylated glycolipid that anchors the lipopolysaccharide to the outer membrane of the cell.</text>
</comment>
<dbReference type="PANTHER" id="PTHR43378:SF2">
    <property type="entry name" value="UDP-3-O-ACYLGLUCOSAMINE N-ACYLTRANSFERASE 1, MITOCHONDRIAL-RELATED"/>
    <property type="match status" value="1"/>
</dbReference>
<dbReference type="HOGENOM" id="CLU_049865_0_2_5"/>
<dbReference type="PROSITE" id="PS00101">
    <property type="entry name" value="HEXAPEP_TRANSFERASES"/>
    <property type="match status" value="1"/>
</dbReference>
<dbReference type="OrthoDB" id="9784739at2"/>
<evidence type="ECO:0000256" key="1">
    <source>
        <dbReference type="ARBA" id="ARBA00022516"/>
    </source>
</evidence>
<keyword evidence="1 7" id="KW-0444">Lipid biosynthesis</keyword>
<dbReference type="InterPro" id="IPR001451">
    <property type="entry name" value="Hexapep"/>
</dbReference>
<dbReference type="Gene3D" id="2.160.10.10">
    <property type="entry name" value="Hexapeptide repeat proteins"/>
    <property type="match status" value="1"/>
</dbReference>
<dbReference type="Pfam" id="PF00132">
    <property type="entry name" value="Hexapep"/>
    <property type="match status" value="2"/>
</dbReference>
<evidence type="ECO:0000256" key="7">
    <source>
        <dbReference type="HAMAP-Rule" id="MF_00523"/>
    </source>
</evidence>
<sequence>MAQAVFFKRYPSSTLAEIAALTKAELVDPSRADHVITGVAALDEAGPMHLSFFENLNYVAQLEQTHAGACLVPERFEDRVPPHVIVLRAKSPIRAFVTYARHIHEDAMRPQSGFGLSGIATSAVIHPSAHLEDDVTVDPLAVIGPDVEIGSGTIIGSGAVISAGVKIGRDCNIGATTTIQFALIGNNVLIHPGCQIGQDGFRFIFAQTHQKVPQVGRVIIQNDVEIGSGTTVDRGGLRDTVIGEGTKIDNQVQVGHNVTIGRHCVIAAQCGLAGSLTLGDNVALGAKVGINNHVTIGDGAQITAMSAVKDSVPPGARWGGFFAKPTKQWFREILAVERLVRGGAAGAAPKSDDGRDEGRG</sequence>
<dbReference type="NCBIfam" id="TIGR01853">
    <property type="entry name" value="lipid_A_lpxD"/>
    <property type="match status" value="1"/>
</dbReference>
<evidence type="ECO:0000313" key="9">
    <source>
        <dbReference type="EMBL" id="ABJ06500.1"/>
    </source>
</evidence>
<evidence type="ECO:0000259" key="8">
    <source>
        <dbReference type="Pfam" id="PF04613"/>
    </source>
</evidence>
<dbReference type="GO" id="GO:0103118">
    <property type="term" value="F:UDP-3-O-[(3R)-3-hydroxyacyl]-glucosamine N-acyltransferase activity"/>
    <property type="evidence" value="ECO:0007669"/>
    <property type="project" value="UniProtKB-EC"/>
</dbReference>
<dbReference type="EMBL" id="CP000463">
    <property type="protein sequence ID" value="ABJ06500.1"/>
    <property type="molecule type" value="Genomic_DNA"/>
</dbReference>
<dbReference type="HAMAP" id="MF_00523">
    <property type="entry name" value="LpxD"/>
    <property type="match status" value="1"/>
</dbReference>
<evidence type="ECO:0000256" key="5">
    <source>
        <dbReference type="ARBA" id="ARBA00023098"/>
    </source>
</evidence>
<gene>
    <name evidence="7" type="primary">lpxD</name>
    <name evidence="9" type="ordered locus">RPE_2562</name>
</gene>
<protein>
    <recommendedName>
        <fullName evidence="7">UDP-3-O-acylglucosamine N-acyltransferase</fullName>
        <ecNumber evidence="7">2.3.1.191</ecNumber>
    </recommendedName>
</protein>
<dbReference type="NCBIfam" id="NF002060">
    <property type="entry name" value="PRK00892.1"/>
    <property type="match status" value="1"/>
</dbReference>
<comment type="pathway">
    <text evidence="7">Bacterial outer membrane biogenesis; LPS lipid A biosynthesis.</text>
</comment>
<dbReference type="GO" id="GO:0016410">
    <property type="term" value="F:N-acyltransferase activity"/>
    <property type="evidence" value="ECO:0007669"/>
    <property type="project" value="InterPro"/>
</dbReference>
<dbReference type="Pfam" id="PF04613">
    <property type="entry name" value="LpxD"/>
    <property type="match status" value="1"/>
</dbReference>
<comment type="similarity">
    <text evidence="7">Belongs to the transferase hexapeptide repeat family. LpxD subfamily.</text>
</comment>
<dbReference type="Gene3D" id="3.40.1390.10">
    <property type="entry name" value="MurE/MurF, N-terminal domain"/>
    <property type="match status" value="1"/>
</dbReference>
<evidence type="ECO:0000256" key="6">
    <source>
        <dbReference type="ARBA" id="ARBA00023315"/>
    </source>
</evidence>
<keyword evidence="6 7" id="KW-0012">Acyltransferase</keyword>
<dbReference type="SUPFAM" id="SSF51161">
    <property type="entry name" value="Trimeric LpxA-like enzymes"/>
    <property type="match status" value="1"/>
</dbReference>
<reference evidence="9" key="1">
    <citation type="submission" date="2006-09" db="EMBL/GenBank/DDBJ databases">
        <title>Complete sequence of Rhodopseudomonas palustris BisA53.</title>
        <authorList>
            <consortium name="US DOE Joint Genome Institute"/>
            <person name="Copeland A."/>
            <person name="Lucas S."/>
            <person name="Lapidus A."/>
            <person name="Barry K."/>
            <person name="Detter J.C."/>
            <person name="Glavina del Rio T."/>
            <person name="Hammon N."/>
            <person name="Israni S."/>
            <person name="Dalin E."/>
            <person name="Tice H."/>
            <person name="Pitluck S."/>
            <person name="Chain P."/>
            <person name="Malfatti S."/>
            <person name="Shin M."/>
            <person name="Vergez L."/>
            <person name="Schmutz J."/>
            <person name="Larimer F."/>
            <person name="Land M."/>
            <person name="Hauser L."/>
            <person name="Pelletier D.A."/>
            <person name="Kyrpides N."/>
            <person name="Kim E."/>
            <person name="Harwood C.S."/>
            <person name="Oda Y."/>
            <person name="Richardson P."/>
        </authorList>
    </citation>
    <scope>NUCLEOTIDE SEQUENCE [LARGE SCALE GENOMIC DNA]</scope>
    <source>
        <strain evidence="9">BisA53</strain>
    </source>
</reference>
<dbReference type="GO" id="GO:0009245">
    <property type="term" value="P:lipid A biosynthetic process"/>
    <property type="evidence" value="ECO:0007669"/>
    <property type="project" value="UniProtKB-UniRule"/>
</dbReference>
<keyword evidence="5 7" id="KW-0443">Lipid metabolism</keyword>
<feature type="domain" description="UDP-3-O-[3-hydroxymyristoyl] glucosamine N-acyltransferase non-repeat region" evidence="8">
    <location>
        <begin position="33"/>
        <end position="100"/>
    </location>
</feature>
<dbReference type="eggNOG" id="COG1044">
    <property type="taxonomic scope" value="Bacteria"/>
</dbReference>
<evidence type="ECO:0000256" key="4">
    <source>
        <dbReference type="ARBA" id="ARBA00022737"/>
    </source>
</evidence>
<proteinExistence type="inferred from homology"/>
<organism evidence="9">
    <name type="scientific">Rhodopseudomonas palustris (strain BisA53)</name>
    <dbReference type="NCBI Taxonomy" id="316055"/>
    <lineage>
        <taxon>Bacteria</taxon>
        <taxon>Pseudomonadati</taxon>
        <taxon>Pseudomonadota</taxon>
        <taxon>Alphaproteobacteria</taxon>
        <taxon>Hyphomicrobiales</taxon>
        <taxon>Nitrobacteraceae</taxon>
        <taxon>Rhodopseudomonas</taxon>
    </lineage>
</organism>
<dbReference type="CDD" id="cd03352">
    <property type="entry name" value="LbH_LpxD"/>
    <property type="match status" value="1"/>
</dbReference>
<comment type="catalytic activity">
    <reaction evidence="7">
        <text>a UDP-3-O-[(3R)-3-hydroxyacyl]-alpha-D-glucosamine + a (3R)-hydroxyacyl-[ACP] = a UDP-2-N,3-O-bis[(3R)-3-hydroxyacyl]-alpha-D-glucosamine + holo-[ACP] + H(+)</text>
        <dbReference type="Rhea" id="RHEA:53836"/>
        <dbReference type="Rhea" id="RHEA-COMP:9685"/>
        <dbReference type="Rhea" id="RHEA-COMP:9945"/>
        <dbReference type="ChEBI" id="CHEBI:15378"/>
        <dbReference type="ChEBI" id="CHEBI:64479"/>
        <dbReference type="ChEBI" id="CHEBI:78827"/>
        <dbReference type="ChEBI" id="CHEBI:137740"/>
        <dbReference type="ChEBI" id="CHEBI:137748"/>
        <dbReference type="EC" id="2.3.1.191"/>
    </reaction>
</comment>
<comment type="subunit">
    <text evidence="7">Homotrimer.</text>
</comment>
<dbReference type="InterPro" id="IPR011004">
    <property type="entry name" value="Trimer_LpxA-like_sf"/>
</dbReference>
<dbReference type="EC" id="2.3.1.191" evidence="7"/>
<dbReference type="KEGG" id="rpe:RPE_2562"/>
<dbReference type="InterPro" id="IPR007691">
    <property type="entry name" value="LpxD"/>
</dbReference>